<dbReference type="OrthoDB" id="1927586at2759"/>
<dbReference type="PANTHER" id="PTHR31669:SF179">
    <property type="entry name" value="PROTEIN FAR1-RELATED SEQUENCE 5"/>
    <property type="match status" value="1"/>
</dbReference>
<name>A0A2I0BG13_9ASPA</name>
<sequence length="677" mass="77133">MENIATLTTSLGFDSSHPGDVEPILQIQPQQNLDEQILSLESAIPFPLEGGDAGEGDPPLPSSEALESFIPAGDLLEPKVGMEFESSDDARAFYSAYAERVGFRVRNSKSFTSRVDDTVIMRRFVCSKQGRPSKKDPFDLTKKRRNRISSREGCKAMLQVNRRDNGRWEVSRCFLEHCHQLGIALKQSAAVQRKLSRKPWELIPTGIADTQQNGLGAGGGVAQSLLEYFKRMQAENPAFFYAIQIDSSNCLANVFWADARARMSYNYFGDAIIFDMTCKKNKRVVPFAAFVGMNHHRHFITFGCAFMTDESESSFTWLFETWFSLMSGRYPVSLVIPFNEAIGAAAGKVLPHVRCRFCKRDIFNKCKENLSDVYSVHASFKSEFKKCVNESENISEFESRWRLLISKYSLEGNIWLQSLHNIRHRWVPVFLRETFFAEISGAPKLETMNKFFQRNSITTTTLRDIVAQFDKAMAGQYEKEVHADFAMVHSRPVMKTPSPMEKQASEIYTRVIFDFFQEELVESSGFLLEKVEDGLMIKFRVTNVGDSSRAYLVNYTASENRISCSCFMYEVSGILCRHMHRVLMVIGALTLPEDYIMKRWTRNAKSSIFSFEQFTSVLSNSYGALTLRFSDLFRDVIRFAEEGAASAVMYKIAKEALQNAFNEIFAVKRGPFFNKNK</sequence>
<comment type="function">
    <text evidence="6">Putative transcription activator involved in regulating light control of development.</text>
</comment>
<dbReference type="Pfam" id="PF04434">
    <property type="entry name" value="SWIM"/>
    <property type="match status" value="1"/>
</dbReference>
<dbReference type="InterPro" id="IPR031052">
    <property type="entry name" value="FHY3/FAR1"/>
</dbReference>
<dbReference type="PROSITE" id="PS50966">
    <property type="entry name" value="ZF_SWIM"/>
    <property type="match status" value="1"/>
</dbReference>
<dbReference type="SMART" id="SM00575">
    <property type="entry name" value="ZnF_PMZ"/>
    <property type="match status" value="1"/>
</dbReference>
<evidence type="ECO:0000256" key="4">
    <source>
        <dbReference type="ARBA" id="ARBA00022833"/>
    </source>
</evidence>
<evidence type="ECO:0000256" key="1">
    <source>
        <dbReference type="ARBA" id="ARBA00005889"/>
    </source>
</evidence>
<keyword evidence="4 6" id="KW-0862">Zinc</keyword>
<dbReference type="AlphaFoldDB" id="A0A2I0BG13"/>
<accession>A0A2I0BG13</accession>
<dbReference type="GO" id="GO:0005634">
    <property type="term" value="C:nucleus"/>
    <property type="evidence" value="ECO:0007669"/>
    <property type="project" value="UniProtKB-SubCell"/>
</dbReference>
<organism evidence="8 9">
    <name type="scientific">Apostasia shenzhenica</name>
    <dbReference type="NCBI Taxonomy" id="1088818"/>
    <lineage>
        <taxon>Eukaryota</taxon>
        <taxon>Viridiplantae</taxon>
        <taxon>Streptophyta</taxon>
        <taxon>Embryophyta</taxon>
        <taxon>Tracheophyta</taxon>
        <taxon>Spermatophyta</taxon>
        <taxon>Magnoliopsida</taxon>
        <taxon>Liliopsida</taxon>
        <taxon>Asparagales</taxon>
        <taxon>Orchidaceae</taxon>
        <taxon>Apostasioideae</taxon>
        <taxon>Apostasia</taxon>
    </lineage>
</organism>
<keyword evidence="3 5" id="KW-0863">Zinc-finger</keyword>
<evidence type="ECO:0000313" key="8">
    <source>
        <dbReference type="EMBL" id="PKA66735.1"/>
    </source>
</evidence>
<keyword evidence="9" id="KW-1185">Reference proteome</keyword>
<dbReference type="InterPro" id="IPR004330">
    <property type="entry name" value="FAR1_DNA_bnd_dom"/>
</dbReference>
<reference evidence="8 9" key="1">
    <citation type="journal article" date="2017" name="Nature">
        <title>The Apostasia genome and the evolution of orchids.</title>
        <authorList>
            <person name="Zhang G.Q."/>
            <person name="Liu K.W."/>
            <person name="Li Z."/>
            <person name="Lohaus R."/>
            <person name="Hsiao Y.Y."/>
            <person name="Niu S.C."/>
            <person name="Wang J.Y."/>
            <person name="Lin Y.C."/>
            <person name="Xu Q."/>
            <person name="Chen L.J."/>
            <person name="Yoshida K."/>
            <person name="Fujiwara S."/>
            <person name="Wang Z.W."/>
            <person name="Zhang Y.Q."/>
            <person name="Mitsuda N."/>
            <person name="Wang M."/>
            <person name="Liu G.H."/>
            <person name="Pecoraro L."/>
            <person name="Huang H.X."/>
            <person name="Xiao X.J."/>
            <person name="Lin M."/>
            <person name="Wu X.Y."/>
            <person name="Wu W.L."/>
            <person name="Chen Y.Y."/>
            <person name="Chang S.B."/>
            <person name="Sakamoto S."/>
            <person name="Ohme-Takagi M."/>
            <person name="Yagi M."/>
            <person name="Zeng S.J."/>
            <person name="Shen C.Y."/>
            <person name="Yeh C.M."/>
            <person name="Luo Y.B."/>
            <person name="Tsai W.C."/>
            <person name="Van de Peer Y."/>
            <person name="Liu Z.J."/>
        </authorList>
    </citation>
    <scope>NUCLEOTIDE SEQUENCE [LARGE SCALE GENOMIC DNA]</scope>
    <source>
        <strain evidence="9">cv. Shenzhen</strain>
        <tissue evidence="8">Stem</tissue>
    </source>
</reference>
<proteinExistence type="inferred from homology"/>
<evidence type="ECO:0000259" key="7">
    <source>
        <dbReference type="PROSITE" id="PS50966"/>
    </source>
</evidence>
<keyword evidence="2 6" id="KW-0479">Metal-binding</keyword>
<feature type="domain" description="SWIM-type" evidence="7">
    <location>
        <begin position="551"/>
        <end position="587"/>
    </location>
</feature>
<keyword evidence="6" id="KW-0539">Nucleus</keyword>
<dbReference type="InterPro" id="IPR006564">
    <property type="entry name" value="Znf_PMZ"/>
</dbReference>
<dbReference type="GO" id="GO:0006355">
    <property type="term" value="P:regulation of DNA-templated transcription"/>
    <property type="evidence" value="ECO:0007669"/>
    <property type="project" value="UniProtKB-UniRule"/>
</dbReference>
<evidence type="ECO:0000313" key="9">
    <source>
        <dbReference type="Proteomes" id="UP000236161"/>
    </source>
</evidence>
<dbReference type="Proteomes" id="UP000236161">
    <property type="component" value="Unassembled WGS sequence"/>
</dbReference>
<dbReference type="InterPro" id="IPR007527">
    <property type="entry name" value="Znf_SWIM"/>
</dbReference>
<evidence type="ECO:0000256" key="2">
    <source>
        <dbReference type="ARBA" id="ARBA00022723"/>
    </source>
</evidence>
<dbReference type="Pfam" id="PF10551">
    <property type="entry name" value="MULE"/>
    <property type="match status" value="1"/>
</dbReference>
<dbReference type="GO" id="GO:0008270">
    <property type="term" value="F:zinc ion binding"/>
    <property type="evidence" value="ECO:0007669"/>
    <property type="project" value="UniProtKB-UniRule"/>
</dbReference>
<evidence type="ECO:0000256" key="6">
    <source>
        <dbReference type="RuleBase" id="RU367018"/>
    </source>
</evidence>
<evidence type="ECO:0000256" key="3">
    <source>
        <dbReference type="ARBA" id="ARBA00022771"/>
    </source>
</evidence>
<dbReference type="STRING" id="1088818.A0A2I0BG13"/>
<dbReference type="EMBL" id="KZ451885">
    <property type="protein sequence ID" value="PKA66735.1"/>
    <property type="molecule type" value="Genomic_DNA"/>
</dbReference>
<protein>
    <recommendedName>
        <fullName evidence="6">Protein FAR1-RELATED SEQUENCE</fullName>
    </recommendedName>
</protein>
<dbReference type="PANTHER" id="PTHR31669">
    <property type="entry name" value="PROTEIN FAR1-RELATED SEQUENCE 10-RELATED"/>
    <property type="match status" value="1"/>
</dbReference>
<comment type="subcellular location">
    <subcellularLocation>
        <location evidence="6">Nucleus</location>
    </subcellularLocation>
</comment>
<gene>
    <name evidence="8" type="primary">FRS5</name>
    <name evidence="8" type="ORF">AXF42_Ash003390</name>
</gene>
<evidence type="ECO:0000256" key="5">
    <source>
        <dbReference type="PROSITE-ProRule" id="PRU00325"/>
    </source>
</evidence>
<dbReference type="Pfam" id="PF03101">
    <property type="entry name" value="FAR1"/>
    <property type="match status" value="1"/>
</dbReference>
<dbReference type="InterPro" id="IPR018289">
    <property type="entry name" value="MULE_transposase_dom"/>
</dbReference>
<comment type="similarity">
    <text evidence="1 6">Belongs to the FHY3/FAR1 family.</text>
</comment>